<dbReference type="RefSeq" id="XP_009494273.1">
    <property type="nucleotide sequence ID" value="XM_009495998.1"/>
</dbReference>
<feature type="compositionally biased region" description="Polar residues" evidence="1">
    <location>
        <begin position="292"/>
        <end position="304"/>
    </location>
</feature>
<organism evidence="2">
    <name type="scientific">Fonticula alba</name>
    <name type="common">Slime mold</name>
    <dbReference type="NCBI Taxonomy" id="691883"/>
    <lineage>
        <taxon>Eukaryota</taxon>
        <taxon>Rotosphaerida</taxon>
        <taxon>Fonticulaceae</taxon>
        <taxon>Fonticula</taxon>
    </lineage>
</organism>
<dbReference type="AlphaFoldDB" id="A0A058ZA69"/>
<protein>
    <submittedName>
        <fullName evidence="2">Uncharacterized protein</fullName>
    </submittedName>
</protein>
<dbReference type="EMBL" id="KB932203">
    <property type="protein sequence ID" value="KCV71150.1"/>
    <property type="molecule type" value="Genomic_DNA"/>
</dbReference>
<feature type="compositionally biased region" description="Pro residues" evidence="1">
    <location>
        <begin position="480"/>
        <end position="492"/>
    </location>
</feature>
<feature type="compositionally biased region" description="Low complexity" evidence="1">
    <location>
        <begin position="267"/>
        <end position="281"/>
    </location>
</feature>
<feature type="compositionally biased region" description="Polar residues" evidence="1">
    <location>
        <begin position="197"/>
        <end position="223"/>
    </location>
</feature>
<keyword evidence="3" id="KW-1185">Reference proteome</keyword>
<accession>A0A058ZA69</accession>
<gene>
    <name evidence="2" type="ORF">H696_02100</name>
</gene>
<evidence type="ECO:0000313" key="3">
    <source>
        <dbReference type="Proteomes" id="UP000030693"/>
    </source>
</evidence>
<name>A0A058ZA69_FONAL</name>
<reference evidence="2" key="1">
    <citation type="submission" date="2013-04" db="EMBL/GenBank/DDBJ databases">
        <title>The Genome Sequence of Fonticula alba ATCC 38817.</title>
        <authorList>
            <consortium name="The Broad Institute Genomics Platform"/>
            <person name="Russ C."/>
            <person name="Cuomo C."/>
            <person name="Burger G."/>
            <person name="Gray M.W."/>
            <person name="Holland P.W.H."/>
            <person name="King N."/>
            <person name="Lang F.B.F."/>
            <person name="Roger A.J."/>
            <person name="Ruiz-Trillo I."/>
            <person name="Brown M."/>
            <person name="Walker B."/>
            <person name="Young S."/>
            <person name="Zeng Q."/>
            <person name="Gargeya S."/>
            <person name="Fitzgerald M."/>
            <person name="Haas B."/>
            <person name="Abouelleil A."/>
            <person name="Allen A.W."/>
            <person name="Alvarado L."/>
            <person name="Arachchi H.M."/>
            <person name="Berlin A.M."/>
            <person name="Chapman S.B."/>
            <person name="Gainer-Dewar J."/>
            <person name="Goldberg J."/>
            <person name="Griggs A."/>
            <person name="Gujja S."/>
            <person name="Hansen M."/>
            <person name="Howarth C."/>
            <person name="Imamovic A."/>
            <person name="Ireland A."/>
            <person name="Larimer J."/>
            <person name="McCowan C."/>
            <person name="Murphy C."/>
            <person name="Pearson M."/>
            <person name="Poon T.W."/>
            <person name="Priest M."/>
            <person name="Roberts A."/>
            <person name="Saif S."/>
            <person name="Shea T."/>
            <person name="Sisk P."/>
            <person name="Sykes S."/>
            <person name="Wortman J."/>
            <person name="Nusbaum C."/>
            <person name="Birren B."/>
        </authorList>
    </citation>
    <scope>NUCLEOTIDE SEQUENCE [LARGE SCALE GENOMIC DNA]</scope>
    <source>
        <strain evidence="2">ATCC 38817</strain>
    </source>
</reference>
<sequence>MAAPPARHLDFGTLARQGRAVDDGLVRLQRLLASAGDPGLASALSSSFMPTDHADAEHPTTPATVATVATGDPAAAVRQVAEHLERSGNEMASELGLARQALARAQLRDPFRAACDLSRELAGWMRTCEQRVVAFGFEAIELPEVLFVDPLTYGAANRAHASKMAQPHAEPGLSATGPASDLSRSQLASSHHGLTAFNRSQLSTSQGPGSLGPNSHLSSSQHVAQDPDRSHLGTSQYGGSGLSSHPPAMASQSHAAAVLGRSQLGTSHGPSASAHSHMAASRQHDVADLSRSHQGPSQCGSSTRGRSHAAGQATLKCEPHATEGPSFQMPSEFLSRSLNGPEQPSLAPAHAATPRSQSFLAASGSIHRPTPGPGPSRPGERPSLTLADLAGPSPPPAGAEEEAAEEARAGAPGSDSLRKVDRPSFSQSMRAGKASASAADSRDRGLHASVGSLSRSLGLSGGPDDHRPRHADASTVSRPPALPVRPPAPGPSRPVTAPSILLESLPASLVSSLSQVALAALLDNSTHELGRSFGQASSSRRASLVSDSGSGLPVVATSNSAAEAAIAVAPSPAPSPAPSRGPSPAPPSPSSLSASFSTSVNRSAATGEGDSLAPAAPLAASAVQTTSLSSSLTTVRTSSARFTFSRSTSENNEARPSAPQASHRVDLQQLGLSEESLLFLQQNMP</sequence>
<feature type="compositionally biased region" description="Basic and acidic residues" evidence="1">
    <location>
        <begin position="282"/>
        <end position="291"/>
    </location>
</feature>
<feature type="compositionally biased region" description="Low complexity" evidence="1">
    <location>
        <begin position="430"/>
        <end position="439"/>
    </location>
</feature>
<dbReference type="Proteomes" id="UP000030693">
    <property type="component" value="Unassembled WGS sequence"/>
</dbReference>
<evidence type="ECO:0000313" key="2">
    <source>
        <dbReference type="EMBL" id="KCV71150.1"/>
    </source>
</evidence>
<feature type="compositionally biased region" description="Low complexity" evidence="1">
    <location>
        <begin position="590"/>
        <end position="599"/>
    </location>
</feature>
<feature type="compositionally biased region" description="Basic and acidic residues" evidence="1">
    <location>
        <begin position="463"/>
        <end position="472"/>
    </location>
</feature>
<feature type="compositionally biased region" description="Low complexity" evidence="1">
    <location>
        <begin position="536"/>
        <end position="550"/>
    </location>
</feature>
<feature type="region of interest" description="Disordered" evidence="1">
    <location>
        <begin position="162"/>
        <end position="497"/>
    </location>
</feature>
<feature type="region of interest" description="Disordered" evidence="1">
    <location>
        <begin position="567"/>
        <end position="664"/>
    </location>
</feature>
<dbReference type="GeneID" id="20526825"/>
<feature type="region of interest" description="Disordered" evidence="1">
    <location>
        <begin position="530"/>
        <end position="554"/>
    </location>
</feature>
<feature type="compositionally biased region" description="Pro residues" evidence="1">
    <location>
        <begin position="571"/>
        <end position="589"/>
    </location>
</feature>
<feature type="compositionally biased region" description="Low complexity" evidence="1">
    <location>
        <begin position="611"/>
        <end position="649"/>
    </location>
</feature>
<evidence type="ECO:0000256" key="1">
    <source>
        <dbReference type="SAM" id="MobiDB-lite"/>
    </source>
</evidence>
<proteinExistence type="predicted"/>